<dbReference type="RefSeq" id="WP_184514773.1">
    <property type="nucleotide sequence ID" value="NZ_JACIJD010000004.1"/>
</dbReference>
<gene>
    <name evidence="2" type="ORF">FHS87_001129</name>
</gene>
<evidence type="ECO:0000256" key="1">
    <source>
        <dbReference type="SAM" id="MobiDB-lite"/>
    </source>
</evidence>
<dbReference type="EMBL" id="JACIJD010000004">
    <property type="protein sequence ID" value="MBB5693103.1"/>
    <property type="molecule type" value="Genomic_DNA"/>
</dbReference>
<reference evidence="2 3" key="1">
    <citation type="submission" date="2020-08" db="EMBL/GenBank/DDBJ databases">
        <title>Genomic Encyclopedia of Type Strains, Phase IV (KMG-IV): sequencing the most valuable type-strain genomes for metagenomic binning, comparative biology and taxonomic classification.</title>
        <authorList>
            <person name="Goeker M."/>
        </authorList>
    </citation>
    <scope>NUCLEOTIDE SEQUENCE [LARGE SCALE GENOMIC DNA]</scope>
    <source>
        <strain evidence="2 3">DSM 25622</strain>
    </source>
</reference>
<dbReference type="PROSITE" id="PS51257">
    <property type="entry name" value="PROKAR_LIPOPROTEIN"/>
    <property type="match status" value="1"/>
</dbReference>
<name>A0A840YGQ4_9PROT</name>
<evidence type="ECO:0000313" key="3">
    <source>
        <dbReference type="Proteomes" id="UP000580654"/>
    </source>
</evidence>
<evidence type="ECO:0008006" key="4">
    <source>
        <dbReference type="Google" id="ProtNLM"/>
    </source>
</evidence>
<feature type="compositionally biased region" description="Pro residues" evidence="1">
    <location>
        <begin position="194"/>
        <end position="211"/>
    </location>
</feature>
<dbReference type="AlphaFoldDB" id="A0A840YGQ4"/>
<evidence type="ECO:0000313" key="2">
    <source>
        <dbReference type="EMBL" id="MBB5693103.1"/>
    </source>
</evidence>
<keyword evidence="3" id="KW-1185">Reference proteome</keyword>
<organism evidence="2 3">
    <name type="scientific">Muricoccus pecuniae</name>
    <dbReference type="NCBI Taxonomy" id="693023"/>
    <lineage>
        <taxon>Bacteria</taxon>
        <taxon>Pseudomonadati</taxon>
        <taxon>Pseudomonadota</taxon>
        <taxon>Alphaproteobacteria</taxon>
        <taxon>Acetobacterales</taxon>
        <taxon>Roseomonadaceae</taxon>
        <taxon>Muricoccus</taxon>
    </lineage>
</organism>
<sequence length="225" mass="23618">MHCRAVLPLLALLLASCGGRTLPEPVPESVAGRLPQEIDGFRRLPPEGTPGTPLARYVHPNGSALSIHALAPPARVGGEEAELGVAMEVVARAVAVDAASRRENVALRHFAVRAAEAGPVARCLDAQLRGEIPRRQLACATLLERRVFLAMMLAPEAADLRRGLRDPLLGVTMRVIGALAGNPPEPVPAAVEAPLPPPPVAAPPAPPPPTPRRPRLPGSGPTWRT</sequence>
<accession>A0A840YGQ4</accession>
<dbReference type="Proteomes" id="UP000580654">
    <property type="component" value="Unassembled WGS sequence"/>
</dbReference>
<feature type="region of interest" description="Disordered" evidence="1">
    <location>
        <begin position="183"/>
        <end position="225"/>
    </location>
</feature>
<proteinExistence type="predicted"/>
<comment type="caution">
    <text evidence="2">The sequence shown here is derived from an EMBL/GenBank/DDBJ whole genome shotgun (WGS) entry which is preliminary data.</text>
</comment>
<protein>
    <recommendedName>
        <fullName evidence="4">Lipoprotein</fullName>
    </recommendedName>
</protein>